<dbReference type="PANTHER" id="PTHR47791">
    <property type="entry name" value="MEIOTICALLY UP-REGULATED GENE 191 PROTEIN"/>
    <property type="match status" value="1"/>
</dbReference>
<accession>A0ABV6AV12</accession>
<dbReference type="InterPro" id="IPR005198">
    <property type="entry name" value="Glyco_hydro_76"/>
</dbReference>
<evidence type="ECO:0000313" key="2">
    <source>
        <dbReference type="Proteomes" id="UP001589733"/>
    </source>
</evidence>
<dbReference type="GO" id="GO:0016787">
    <property type="term" value="F:hydrolase activity"/>
    <property type="evidence" value="ECO:0007669"/>
    <property type="project" value="UniProtKB-KW"/>
</dbReference>
<sequence>MNAPIPTMTATTASTRAQQAFDALLSHYWNEEQGLFNVRIPFVPAQHDLPSDPFHYWWQAHALDSLVDAFLRGGDPLHLQRAARLLDSIMRHNGSLTNDYYDDMEWLALAALRAWDASQNPVFKHAALALWTDIQGGWNEHCGGGIAWRKPQVDYKNTPANAPAVILAARLYTRFADPADLAWARRIFAWVETHLIDPESGFVWDGLNRLGDGAIDRDWTFTYCQGVTVGAALELHAITGEQEYLAAAHRTALAARVQLANSVTRVMPDEGSGDAGLFKGILARYLAQLVHVTGDEPTRHWLQANADAAWHHRDPASGLSGTSWQVTPHFPLDLTAALSGVMLFEQIAALEREPL</sequence>
<dbReference type="InterPro" id="IPR014512">
    <property type="entry name" value="O_gly_hydro"/>
</dbReference>
<keyword evidence="2" id="KW-1185">Reference proteome</keyword>
<dbReference type="Proteomes" id="UP001589733">
    <property type="component" value="Unassembled WGS sequence"/>
</dbReference>
<dbReference type="Gene3D" id="1.50.10.20">
    <property type="match status" value="1"/>
</dbReference>
<protein>
    <submittedName>
        <fullName evidence="1">Glycoside hydrolase family 76 protein</fullName>
    </submittedName>
</protein>
<reference evidence="1 2" key="1">
    <citation type="submission" date="2024-09" db="EMBL/GenBank/DDBJ databases">
        <authorList>
            <person name="Sun Q."/>
            <person name="Mori K."/>
        </authorList>
    </citation>
    <scope>NUCLEOTIDE SEQUENCE [LARGE SCALE GENOMIC DNA]</scope>
    <source>
        <strain evidence="1 2">JCM 13503</strain>
    </source>
</reference>
<organism evidence="1 2">
    <name type="scientific">Deinococcus oregonensis</name>
    <dbReference type="NCBI Taxonomy" id="1805970"/>
    <lineage>
        <taxon>Bacteria</taxon>
        <taxon>Thermotogati</taxon>
        <taxon>Deinococcota</taxon>
        <taxon>Deinococci</taxon>
        <taxon>Deinococcales</taxon>
        <taxon>Deinococcaceae</taxon>
        <taxon>Deinococcus</taxon>
    </lineage>
</organism>
<dbReference type="EMBL" id="JBHLYR010000013">
    <property type="protein sequence ID" value="MFB9991352.1"/>
    <property type="molecule type" value="Genomic_DNA"/>
</dbReference>
<comment type="caution">
    <text evidence="1">The sequence shown here is derived from an EMBL/GenBank/DDBJ whole genome shotgun (WGS) entry which is preliminary data.</text>
</comment>
<proteinExistence type="predicted"/>
<dbReference type="PANTHER" id="PTHR47791:SF3">
    <property type="entry name" value="MEIOTICALLY UP-REGULATED GENE 191 PROTEIN"/>
    <property type="match status" value="1"/>
</dbReference>
<dbReference type="RefSeq" id="WP_380006181.1">
    <property type="nucleotide sequence ID" value="NZ_JBHLYR010000013.1"/>
</dbReference>
<evidence type="ECO:0000313" key="1">
    <source>
        <dbReference type="EMBL" id="MFB9991352.1"/>
    </source>
</evidence>
<dbReference type="PIRSF" id="PIRSF021505">
    <property type="entry name" value="O_gly_hdrol"/>
    <property type="match status" value="1"/>
</dbReference>
<dbReference type="InterPro" id="IPR008928">
    <property type="entry name" value="6-hairpin_glycosidase_sf"/>
</dbReference>
<dbReference type="SUPFAM" id="SSF48208">
    <property type="entry name" value="Six-hairpin glycosidases"/>
    <property type="match status" value="1"/>
</dbReference>
<dbReference type="Pfam" id="PF03663">
    <property type="entry name" value="Glyco_hydro_76"/>
    <property type="match status" value="1"/>
</dbReference>
<keyword evidence="1" id="KW-0378">Hydrolase</keyword>
<dbReference type="InterPro" id="IPR053169">
    <property type="entry name" value="MUG_Protein"/>
</dbReference>
<gene>
    <name evidence="1" type="ORF">ACFFLM_05085</name>
</gene>
<name>A0ABV6AV12_9DEIO</name>